<dbReference type="Gene3D" id="1.10.10.10">
    <property type="entry name" value="Winged helix-like DNA-binding domain superfamily/Winged helix DNA-binding domain"/>
    <property type="match status" value="1"/>
</dbReference>
<comment type="caution">
    <text evidence="1">The sequence shown here is derived from an EMBL/GenBank/DDBJ whole genome shotgun (WGS) entry which is preliminary data.</text>
</comment>
<dbReference type="InterPro" id="IPR036390">
    <property type="entry name" value="WH_DNA-bd_sf"/>
</dbReference>
<proteinExistence type="predicted"/>
<name>A0A3A9ZC74_9ACTN</name>
<dbReference type="Proteomes" id="UP000272474">
    <property type="component" value="Unassembled WGS sequence"/>
</dbReference>
<evidence type="ECO:0000313" key="2">
    <source>
        <dbReference type="Proteomes" id="UP000272474"/>
    </source>
</evidence>
<accession>A0A3A9ZC74</accession>
<organism evidence="1 2">
    <name type="scientific">Streptomyces hoynatensis</name>
    <dbReference type="NCBI Taxonomy" id="1141874"/>
    <lineage>
        <taxon>Bacteria</taxon>
        <taxon>Bacillati</taxon>
        <taxon>Actinomycetota</taxon>
        <taxon>Actinomycetes</taxon>
        <taxon>Kitasatosporales</taxon>
        <taxon>Streptomycetaceae</taxon>
        <taxon>Streptomyces</taxon>
    </lineage>
</organism>
<dbReference type="InterPro" id="IPR036388">
    <property type="entry name" value="WH-like_DNA-bd_sf"/>
</dbReference>
<dbReference type="RefSeq" id="WP_120676890.1">
    <property type="nucleotide sequence ID" value="NZ_RBAL01000003.1"/>
</dbReference>
<protein>
    <submittedName>
        <fullName evidence="1">MarR family transcriptional regulator</fullName>
    </submittedName>
</protein>
<dbReference type="EMBL" id="RBAL01000003">
    <property type="protein sequence ID" value="RKN44966.1"/>
    <property type="molecule type" value="Genomic_DNA"/>
</dbReference>
<evidence type="ECO:0000313" key="1">
    <source>
        <dbReference type="EMBL" id="RKN44966.1"/>
    </source>
</evidence>
<sequence length="148" mass="15436">MASATELPFGTRLIGETEKALNAILRRLLAGSGVGEPQWVTLNVAIAAGGALDEGALAGRLAQVRKVTGEDARARLRELEEHGLLTVLADGGPVVPTAAGLDFRRRVAARVEELTARLWGDRPEAELAAAGALLNTVLARANKELAGP</sequence>
<dbReference type="SUPFAM" id="SSF46785">
    <property type="entry name" value="Winged helix' DNA-binding domain"/>
    <property type="match status" value="1"/>
</dbReference>
<keyword evidence="2" id="KW-1185">Reference proteome</keyword>
<dbReference type="AlphaFoldDB" id="A0A3A9ZC74"/>
<dbReference type="OrthoDB" id="3873397at2"/>
<gene>
    <name evidence="1" type="ORF">D7294_07630</name>
</gene>
<reference evidence="1 2" key="1">
    <citation type="journal article" date="2014" name="Int. J. Syst. Evol. Microbiol.">
        <title>Streptomyces hoynatensis sp. nov., isolated from deep marine sediment.</title>
        <authorList>
            <person name="Veyisoglu A."/>
            <person name="Sahin N."/>
        </authorList>
    </citation>
    <scope>NUCLEOTIDE SEQUENCE [LARGE SCALE GENOMIC DNA]</scope>
    <source>
        <strain evidence="1 2">KCTC 29097</strain>
    </source>
</reference>